<evidence type="ECO:0000256" key="7">
    <source>
        <dbReference type="ARBA" id="ARBA00023002"/>
    </source>
</evidence>
<dbReference type="GO" id="GO:0005737">
    <property type="term" value="C:cytoplasm"/>
    <property type="evidence" value="ECO:0007669"/>
    <property type="project" value="TreeGrafter"/>
</dbReference>
<keyword evidence="5 10" id="KW-0566">Pantothenate biosynthesis</keyword>
<keyword evidence="14" id="KW-1185">Reference proteome</keyword>
<sequence length="329" mass="35397">MSGREEKQPLPGNGVIAILGAGSLGQLWAGYLPADKVAFLPRKGSDAPDRDSLSYRLERVDGSALSVKIPWLSSSIDQPSLLLVTTKAGDTLRALESRLPDIPSGTPLVLFQNGMGSQQAVAERWPRRPILAASTTEGANRPEPGQTVHAGRGETWIGALTDSARPLLDAVVRALASSGLTVHSEASIYQRLWNKLVINAGINAFTAILNCRNGDILNHRFYLEHIDGLCAEIAAVLCAEDCQPLAPDTIRERIETVARRTAQNTSSMLGDRQQGRTTEIEFINGYIARRGQDHGIEVPVNQMLTERVKQLSAGAKAGSSTNHIKPGVS</sequence>
<dbReference type="AlphaFoldDB" id="A0A2V3ZLA5"/>
<dbReference type="Gene3D" id="1.10.1040.10">
    <property type="entry name" value="N-(1-d-carboxylethyl)-l-norvaline Dehydrogenase, domain 2"/>
    <property type="match status" value="1"/>
</dbReference>
<dbReference type="InterPro" id="IPR013328">
    <property type="entry name" value="6PGD_dom2"/>
</dbReference>
<comment type="catalytic activity">
    <reaction evidence="9 10">
        <text>(R)-pantoate + NADP(+) = 2-dehydropantoate + NADPH + H(+)</text>
        <dbReference type="Rhea" id="RHEA:16233"/>
        <dbReference type="ChEBI" id="CHEBI:11561"/>
        <dbReference type="ChEBI" id="CHEBI:15378"/>
        <dbReference type="ChEBI" id="CHEBI:15980"/>
        <dbReference type="ChEBI" id="CHEBI:57783"/>
        <dbReference type="ChEBI" id="CHEBI:58349"/>
        <dbReference type="EC" id="1.1.1.169"/>
    </reaction>
</comment>
<evidence type="ECO:0000259" key="12">
    <source>
        <dbReference type="Pfam" id="PF08546"/>
    </source>
</evidence>
<dbReference type="PANTHER" id="PTHR43765:SF2">
    <property type="entry name" value="2-DEHYDROPANTOATE 2-REDUCTASE"/>
    <property type="match status" value="1"/>
</dbReference>
<dbReference type="SUPFAM" id="SSF48179">
    <property type="entry name" value="6-phosphogluconate dehydrogenase C-terminal domain-like"/>
    <property type="match status" value="1"/>
</dbReference>
<comment type="similarity">
    <text evidence="2 10">Belongs to the ketopantoate reductase family.</text>
</comment>
<keyword evidence="7 10" id="KW-0560">Oxidoreductase</keyword>
<dbReference type="RefSeq" id="WP_114612423.1">
    <property type="nucleotide sequence ID" value="NZ_QFWX01000003.1"/>
</dbReference>
<dbReference type="Pfam" id="PF08546">
    <property type="entry name" value="ApbA_C"/>
    <property type="match status" value="1"/>
</dbReference>
<dbReference type="SUPFAM" id="SSF51735">
    <property type="entry name" value="NAD(P)-binding Rossmann-fold domains"/>
    <property type="match status" value="1"/>
</dbReference>
<dbReference type="InterPro" id="IPR008927">
    <property type="entry name" value="6-PGluconate_DH-like_C_sf"/>
</dbReference>
<dbReference type="Proteomes" id="UP000253987">
    <property type="component" value="Unassembled WGS sequence"/>
</dbReference>
<dbReference type="Gene3D" id="3.40.50.720">
    <property type="entry name" value="NAD(P)-binding Rossmann-like Domain"/>
    <property type="match status" value="1"/>
</dbReference>
<organism evidence="13 14">
    <name type="scientific">Marinobacter vulgaris</name>
    <dbReference type="NCBI Taxonomy" id="1928331"/>
    <lineage>
        <taxon>Bacteria</taxon>
        <taxon>Pseudomonadati</taxon>
        <taxon>Pseudomonadota</taxon>
        <taxon>Gammaproteobacteria</taxon>
        <taxon>Pseudomonadales</taxon>
        <taxon>Marinobacteraceae</taxon>
        <taxon>Marinobacter</taxon>
    </lineage>
</organism>
<dbReference type="InterPro" id="IPR050838">
    <property type="entry name" value="Ketopantoate_reductase"/>
</dbReference>
<dbReference type="OrthoDB" id="6530772at2"/>
<evidence type="ECO:0000256" key="5">
    <source>
        <dbReference type="ARBA" id="ARBA00022655"/>
    </source>
</evidence>
<evidence type="ECO:0000256" key="10">
    <source>
        <dbReference type="RuleBase" id="RU362068"/>
    </source>
</evidence>
<evidence type="ECO:0000256" key="2">
    <source>
        <dbReference type="ARBA" id="ARBA00007870"/>
    </source>
</evidence>
<feature type="domain" description="Ketopantoate reductase C-terminal" evidence="12">
    <location>
        <begin position="188"/>
        <end position="311"/>
    </location>
</feature>
<reference evidence="13 14" key="2">
    <citation type="submission" date="2018-06" db="EMBL/GenBank/DDBJ databases">
        <title>Marinobactersediminissp. nov, a moderately halophilic bacterium isolated from marine solar saltern.</title>
        <authorList>
            <person name="Zhang Y."/>
        </authorList>
    </citation>
    <scope>NUCLEOTIDE SEQUENCE [LARGE SCALE GENOMIC DNA]</scope>
    <source>
        <strain evidence="13 14">F01</strain>
    </source>
</reference>
<evidence type="ECO:0000259" key="11">
    <source>
        <dbReference type="Pfam" id="PF02558"/>
    </source>
</evidence>
<dbReference type="UniPathway" id="UPA00028">
    <property type="reaction ID" value="UER00004"/>
</dbReference>
<dbReference type="EMBL" id="QFWX01000003">
    <property type="protein sequence ID" value="PXX91539.1"/>
    <property type="molecule type" value="Genomic_DNA"/>
</dbReference>
<evidence type="ECO:0000256" key="3">
    <source>
        <dbReference type="ARBA" id="ARBA00013014"/>
    </source>
</evidence>
<name>A0A2V3ZLA5_9GAMM</name>
<accession>A0A2V3ZLA5</accession>
<dbReference type="Pfam" id="PF02558">
    <property type="entry name" value="ApbA"/>
    <property type="match status" value="1"/>
</dbReference>
<evidence type="ECO:0000256" key="6">
    <source>
        <dbReference type="ARBA" id="ARBA00022857"/>
    </source>
</evidence>
<evidence type="ECO:0000313" key="14">
    <source>
        <dbReference type="Proteomes" id="UP000253987"/>
    </source>
</evidence>
<dbReference type="InterPro" id="IPR013752">
    <property type="entry name" value="KPA_reductase"/>
</dbReference>
<feature type="domain" description="Ketopantoate reductase N-terminal" evidence="11">
    <location>
        <begin position="16"/>
        <end position="160"/>
    </location>
</feature>
<evidence type="ECO:0000313" key="13">
    <source>
        <dbReference type="EMBL" id="PXX91539.1"/>
    </source>
</evidence>
<evidence type="ECO:0000256" key="1">
    <source>
        <dbReference type="ARBA" id="ARBA00004994"/>
    </source>
</evidence>
<dbReference type="FunFam" id="1.10.1040.10:FF:000017">
    <property type="entry name" value="2-dehydropantoate 2-reductase"/>
    <property type="match status" value="1"/>
</dbReference>
<dbReference type="GO" id="GO:0050661">
    <property type="term" value="F:NADP binding"/>
    <property type="evidence" value="ECO:0007669"/>
    <property type="project" value="TreeGrafter"/>
</dbReference>
<dbReference type="PANTHER" id="PTHR43765">
    <property type="entry name" value="2-DEHYDROPANTOATE 2-REDUCTASE-RELATED"/>
    <property type="match status" value="1"/>
</dbReference>
<gene>
    <name evidence="13" type="ORF">DIT71_06500</name>
</gene>
<dbReference type="InterPro" id="IPR003710">
    <property type="entry name" value="ApbA"/>
</dbReference>
<evidence type="ECO:0000256" key="9">
    <source>
        <dbReference type="ARBA" id="ARBA00048793"/>
    </source>
</evidence>
<dbReference type="GO" id="GO:0008677">
    <property type="term" value="F:2-dehydropantoate 2-reductase activity"/>
    <property type="evidence" value="ECO:0007669"/>
    <property type="project" value="UniProtKB-EC"/>
</dbReference>
<evidence type="ECO:0000256" key="4">
    <source>
        <dbReference type="ARBA" id="ARBA00019465"/>
    </source>
</evidence>
<comment type="function">
    <text evidence="10">Catalyzes the NADPH-dependent reduction of ketopantoate into pantoic acid.</text>
</comment>
<keyword evidence="6 10" id="KW-0521">NADP</keyword>
<evidence type="ECO:0000256" key="8">
    <source>
        <dbReference type="ARBA" id="ARBA00032024"/>
    </source>
</evidence>
<dbReference type="NCBIfam" id="TIGR00745">
    <property type="entry name" value="apbA_panE"/>
    <property type="match status" value="1"/>
</dbReference>
<dbReference type="EC" id="1.1.1.169" evidence="3 10"/>
<dbReference type="GO" id="GO:0015940">
    <property type="term" value="P:pantothenate biosynthetic process"/>
    <property type="evidence" value="ECO:0007669"/>
    <property type="project" value="UniProtKB-UniPathway"/>
</dbReference>
<proteinExistence type="inferred from homology"/>
<dbReference type="InterPro" id="IPR013332">
    <property type="entry name" value="KPR_N"/>
</dbReference>
<reference evidence="14" key="1">
    <citation type="submission" date="2018-05" db="EMBL/GenBank/DDBJ databases">
        <authorList>
            <person name="Lu D."/>
        </authorList>
    </citation>
    <scope>NUCLEOTIDE SEQUENCE [LARGE SCALE GENOMIC DNA]</scope>
    <source>
        <strain evidence="14">F01</strain>
    </source>
</reference>
<comment type="caution">
    <text evidence="13">The sequence shown here is derived from an EMBL/GenBank/DDBJ whole genome shotgun (WGS) entry which is preliminary data.</text>
</comment>
<protein>
    <recommendedName>
        <fullName evidence="4 10">2-dehydropantoate 2-reductase</fullName>
        <ecNumber evidence="3 10">1.1.1.169</ecNumber>
    </recommendedName>
    <alternativeName>
        <fullName evidence="8 10">Ketopantoate reductase</fullName>
    </alternativeName>
</protein>
<comment type="pathway">
    <text evidence="1 10">Cofactor biosynthesis; (R)-pantothenate biosynthesis; (R)-pantoate from 3-methyl-2-oxobutanoate: step 2/2.</text>
</comment>
<dbReference type="InterPro" id="IPR036291">
    <property type="entry name" value="NAD(P)-bd_dom_sf"/>
</dbReference>